<evidence type="ECO:0000256" key="1">
    <source>
        <dbReference type="SAM" id="Phobius"/>
    </source>
</evidence>
<protein>
    <recommendedName>
        <fullName evidence="2">Phosphatidic acid phosphatase type 2/haloperoxidase domain-containing protein</fullName>
    </recommendedName>
</protein>
<keyword evidence="1" id="KW-0812">Transmembrane</keyword>
<feature type="transmembrane region" description="Helical" evidence="1">
    <location>
        <begin position="147"/>
        <end position="167"/>
    </location>
</feature>
<dbReference type="RefSeq" id="WP_127084794.1">
    <property type="nucleotide sequence ID" value="NZ_RSCL01000019.1"/>
</dbReference>
<keyword evidence="4" id="KW-1185">Reference proteome</keyword>
<keyword evidence="1" id="KW-1133">Transmembrane helix</keyword>
<feature type="transmembrane region" description="Helical" evidence="1">
    <location>
        <begin position="20"/>
        <end position="40"/>
    </location>
</feature>
<dbReference type="InterPro" id="IPR000326">
    <property type="entry name" value="PAP2/HPO"/>
</dbReference>
<dbReference type="CDD" id="cd03392">
    <property type="entry name" value="PAP2_like_2"/>
    <property type="match status" value="1"/>
</dbReference>
<feature type="transmembrane region" description="Helical" evidence="1">
    <location>
        <begin position="73"/>
        <end position="99"/>
    </location>
</feature>
<comment type="caution">
    <text evidence="3">The sequence shown here is derived from an EMBL/GenBank/DDBJ whole genome shotgun (WGS) entry which is preliminary data.</text>
</comment>
<dbReference type="PANTHER" id="PTHR14969">
    <property type="entry name" value="SPHINGOSINE-1-PHOSPHATE PHOSPHOHYDROLASE"/>
    <property type="match status" value="1"/>
</dbReference>
<reference evidence="3" key="1">
    <citation type="submission" date="2018-12" db="EMBL/GenBank/DDBJ databases">
        <authorList>
            <person name="Will S."/>
            <person name="Neumann-Schaal M."/>
            <person name="Henke P."/>
        </authorList>
    </citation>
    <scope>NUCLEOTIDE SEQUENCE</scope>
    <source>
        <strain evidence="3">PCC 7102</strain>
    </source>
</reference>
<dbReference type="InterPro" id="IPR036938">
    <property type="entry name" value="PAP2/HPO_sf"/>
</dbReference>
<organism evidence="3 4">
    <name type="scientific">Dulcicalothrix desertica PCC 7102</name>
    <dbReference type="NCBI Taxonomy" id="232991"/>
    <lineage>
        <taxon>Bacteria</taxon>
        <taxon>Bacillati</taxon>
        <taxon>Cyanobacteriota</taxon>
        <taxon>Cyanophyceae</taxon>
        <taxon>Nostocales</taxon>
        <taxon>Calotrichaceae</taxon>
        <taxon>Dulcicalothrix</taxon>
    </lineage>
</organism>
<dbReference type="EMBL" id="RSCL01000019">
    <property type="protein sequence ID" value="RUT01519.1"/>
    <property type="molecule type" value="Genomic_DNA"/>
</dbReference>
<dbReference type="SMART" id="SM00014">
    <property type="entry name" value="acidPPc"/>
    <property type="match status" value="1"/>
</dbReference>
<gene>
    <name evidence="3" type="ORF">DSM106972_066160</name>
</gene>
<name>A0A433V636_9CYAN</name>
<proteinExistence type="predicted"/>
<dbReference type="SUPFAM" id="SSF48317">
    <property type="entry name" value="Acid phosphatase/Vanadium-dependent haloperoxidase"/>
    <property type="match status" value="1"/>
</dbReference>
<evidence type="ECO:0000259" key="2">
    <source>
        <dbReference type="SMART" id="SM00014"/>
    </source>
</evidence>
<dbReference type="AlphaFoldDB" id="A0A433V636"/>
<reference evidence="3" key="2">
    <citation type="journal article" date="2019" name="Genome Biol. Evol.">
        <title>Day and night: Metabolic profiles and evolutionary relationships of six axenic non-marine cyanobacteria.</title>
        <authorList>
            <person name="Will S.E."/>
            <person name="Henke P."/>
            <person name="Boedeker C."/>
            <person name="Huang S."/>
            <person name="Brinkmann H."/>
            <person name="Rohde M."/>
            <person name="Jarek M."/>
            <person name="Friedl T."/>
            <person name="Seufert S."/>
            <person name="Schumacher M."/>
            <person name="Overmann J."/>
            <person name="Neumann-Schaal M."/>
            <person name="Petersen J."/>
        </authorList>
    </citation>
    <scope>NUCLEOTIDE SEQUENCE [LARGE SCALE GENOMIC DNA]</scope>
    <source>
        <strain evidence="3">PCC 7102</strain>
    </source>
</reference>
<feature type="transmembrane region" description="Helical" evidence="1">
    <location>
        <begin position="202"/>
        <end position="220"/>
    </location>
</feature>
<dbReference type="Pfam" id="PF01569">
    <property type="entry name" value="PAP2"/>
    <property type="match status" value="1"/>
</dbReference>
<dbReference type="OrthoDB" id="9789113at2"/>
<evidence type="ECO:0000313" key="4">
    <source>
        <dbReference type="Proteomes" id="UP000271624"/>
    </source>
</evidence>
<evidence type="ECO:0000313" key="3">
    <source>
        <dbReference type="EMBL" id="RUT01519.1"/>
    </source>
</evidence>
<feature type="transmembrane region" description="Helical" evidence="1">
    <location>
        <begin position="174"/>
        <end position="196"/>
    </location>
</feature>
<dbReference type="Proteomes" id="UP000271624">
    <property type="component" value="Unassembled WGS sequence"/>
</dbReference>
<dbReference type="Gene3D" id="1.20.144.10">
    <property type="entry name" value="Phosphatidic acid phosphatase type 2/haloperoxidase"/>
    <property type="match status" value="2"/>
</dbReference>
<feature type="domain" description="Phosphatidic acid phosphatase type 2/haloperoxidase" evidence="2">
    <location>
        <begin position="106"/>
        <end position="217"/>
    </location>
</feature>
<dbReference type="PANTHER" id="PTHR14969:SF13">
    <property type="entry name" value="AT30094P"/>
    <property type="match status" value="1"/>
</dbReference>
<keyword evidence="1" id="KW-0472">Membrane</keyword>
<sequence length="230" mass="26298">MLRNISRFWLRHIHPRLVTLIATLGTFGLAVCLIILFIVAKLAEEVLEKEAFKFDTNFLLWLHQFSNPGLDKLMLFITNLGSPTTVVIVTFITLAILWWRRYRLEIMIFILTCLGGLILNTGLKLFFSKPRPQLWNQLVTEKSFSFPSGHAIGSMVLYGFIAYLLAFHYPKFSILTYTIAVILIGAIGLSRLYLGVHWPTDIIAGYGVGFLWLTICITMLKLQRMRQASL</sequence>
<feature type="transmembrane region" description="Helical" evidence="1">
    <location>
        <begin position="106"/>
        <end position="127"/>
    </location>
</feature>
<accession>A0A433V636</accession>